<name>V6I3S8_9LEPT</name>
<dbReference type="Proteomes" id="UP000018747">
    <property type="component" value="Unassembled WGS sequence"/>
</dbReference>
<evidence type="ECO:0000313" key="2">
    <source>
        <dbReference type="EMBL" id="EQA64297.1"/>
    </source>
</evidence>
<dbReference type="PROSITE" id="PS50943">
    <property type="entry name" value="HTH_CROC1"/>
    <property type="match status" value="1"/>
</dbReference>
<dbReference type="InterPro" id="IPR001387">
    <property type="entry name" value="Cro/C1-type_HTH"/>
</dbReference>
<protein>
    <submittedName>
        <fullName evidence="2">DNA-binding helix-turn-helix protein</fullName>
    </submittedName>
</protein>
<evidence type="ECO:0000259" key="1">
    <source>
        <dbReference type="PROSITE" id="PS50943"/>
    </source>
</evidence>
<feature type="domain" description="HTH cro/C1-type" evidence="1">
    <location>
        <begin position="5"/>
        <end position="52"/>
    </location>
</feature>
<keyword evidence="2" id="KW-0238">DNA-binding</keyword>
<dbReference type="AlphaFoldDB" id="V6I3S8"/>
<comment type="caution">
    <text evidence="2">The sequence shown here is derived from an EMBL/GenBank/DDBJ whole genome shotgun (WGS) entry which is preliminary data.</text>
</comment>
<organism evidence="2 3">
    <name type="scientific">Leptospira alexanderi serovar Manhao 3 str. L 60</name>
    <dbReference type="NCBI Taxonomy" id="1049759"/>
    <lineage>
        <taxon>Bacteria</taxon>
        <taxon>Pseudomonadati</taxon>
        <taxon>Spirochaetota</taxon>
        <taxon>Spirochaetia</taxon>
        <taxon>Leptospirales</taxon>
        <taxon>Leptospiraceae</taxon>
        <taxon>Leptospira</taxon>
    </lineage>
</organism>
<dbReference type="InterPro" id="IPR010982">
    <property type="entry name" value="Lambda_DNA-bd_dom_sf"/>
</dbReference>
<dbReference type="SUPFAM" id="SSF47413">
    <property type="entry name" value="lambda repressor-like DNA-binding domains"/>
    <property type="match status" value="1"/>
</dbReference>
<dbReference type="Gene3D" id="1.10.260.40">
    <property type="entry name" value="lambda repressor-like DNA-binding domains"/>
    <property type="match status" value="1"/>
</dbReference>
<sequence>MELENISVRELAKITKLSPTSIQELKSGKKDNPTFLSLLKIVEALGGAIVFKKGNKELVHVP</sequence>
<gene>
    <name evidence="2" type="ORF">LEP1GSC062_1885</name>
</gene>
<dbReference type="CDD" id="cd00093">
    <property type="entry name" value="HTH_XRE"/>
    <property type="match status" value="1"/>
</dbReference>
<proteinExistence type="predicted"/>
<dbReference type="EMBL" id="AHMT02000007">
    <property type="protein sequence ID" value="EQA64297.1"/>
    <property type="molecule type" value="Genomic_DNA"/>
</dbReference>
<reference evidence="2" key="1">
    <citation type="submission" date="2013-05" db="EMBL/GenBank/DDBJ databases">
        <authorList>
            <person name="Harkins D.M."/>
            <person name="Durkin A.S."/>
            <person name="Brinkac L.M."/>
            <person name="Haft D.H."/>
            <person name="Selengut J.D."/>
            <person name="Sanka R."/>
            <person name="DePew J."/>
            <person name="Purushe J."/>
            <person name="Hartskeerl R.A."/>
            <person name="Ahmed A."/>
            <person name="van der Linden H."/>
            <person name="Goris M.G.A."/>
            <person name="Vinetz J.M."/>
            <person name="Sutton G.G."/>
            <person name="Nierman W.C."/>
            <person name="Fouts D.E."/>
        </authorList>
    </citation>
    <scope>NUCLEOTIDE SEQUENCE [LARGE SCALE GENOMIC DNA]</scope>
    <source>
        <strain evidence="2">L 60</strain>
    </source>
</reference>
<keyword evidence="3" id="KW-1185">Reference proteome</keyword>
<accession>V6I3S8</accession>
<dbReference type="Pfam" id="PF01381">
    <property type="entry name" value="HTH_3"/>
    <property type="match status" value="1"/>
</dbReference>
<evidence type="ECO:0000313" key="3">
    <source>
        <dbReference type="Proteomes" id="UP000018747"/>
    </source>
</evidence>
<dbReference type="GO" id="GO:0003677">
    <property type="term" value="F:DNA binding"/>
    <property type="evidence" value="ECO:0007669"/>
    <property type="project" value="UniProtKB-KW"/>
</dbReference>